<dbReference type="PIRSF" id="PIRSF005572">
    <property type="entry name" value="NifS"/>
    <property type="match status" value="1"/>
</dbReference>
<dbReference type="FunFam" id="3.40.640.10:FF:000003">
    <property type="entry name" value="Cysteine desulfurase IscS"/>
    <property type="match status" value="1"/>
</dbReference>
<dbReference type="PANTHER" id="PTHR11601">
    <property type="entry name" value="CYSTEINE DESULFURYLASE FAMILY MEMBER"/>
    <property type="match status" value="1"/>
</dbReference>
<dbReference type="InterPro" id="IPR000192">
    <property type="entry name" value="Aminotrans_V_dom"/>
</dbReference>
<protein>
    <recommendedName>
        <fullName evidence="3">cysteine desulfurase</fullName>
        <ecNumber evidence="3">2.8.1.7</ecNumber>
    </recommendedName>
</protein>
<feature type="domain" description="Aminotransferase class V" evidence="11">
    <location>
        <begin position="3"/>
        <end position="369"/>
    </location>
</feature>
<dbReference type="GO" id="GO:0046872">
    <property type="term" value="F:metal ion binding"/>
    <property type="evidence" value="ECO:0007669"/>
    <property type="project" value="UniProtKB-KW"/>
</dbReference>
<evidence type="ECO:0000256" key="4">
    <source>
        <dbReference type="ARBA" id="ARBA00022679"/>
    </source>
</evidence>
<reference evidence="12 13" key="1">
    <citation type="submission" date="2016-01" db="EMBL/GenBank/DDBJ databases">
        <title>Draft Genome Sequences of Seven Thermophilic Sporeformers Isolated from Foods.</title>
        <authorList>
            <person name="Berendsen E.M."/>
            <person name="Wells-Bennik M.H."/>
            <person name="Krawcyk A.O."/>
            <person name="De Jong A."/>
            <person name="Holsappel S."/>
            <person name="Eijlander R.T."/>
            <person name="Kuipers O.P."/>
        </authorList>
    </citation>
    <scope>NUCLEOTIDE SEQUENCE [LARGE SCALE GENOMIC DNA]</scope>
    <source>
        <strain evidence="12 13">B4135</strain>
    </source>
</reference>
<evidence type="ECO:0000256" key="2">
    <source>
        <dbReference type="ARBA" id="ARBA00006490"/>
    </source>
</evidence>
<keyword evidence="6" id="KW-0479">Metal-binding</keyword>
<evidence type="ECO:0000256" key="1">
    <source>
        <dbReference type="ARBA" id="ARBA00001933"/>
    </source>
</evidence>
<sequence length="372" mass="41163">MLYLDNSATTAVLPEVMNKMMIYLSQEYGNPSGKYYRLAENAKKAVEEARRYVAELLNANEREIIFTSGATESNNMILKGVADYYSTRGKHIITSKAEHKAILDVCKFLETKGFEITYLDVDQYGRVSPKELEKAIRNDTILVSIIWGNNELGSLNDIESLSNICKTHNVFFHTDATQVLGKIPIDLKKYDGISFLSCSAHKLHGPKGIGAAFIRSDEFGELIPITPLLHGGGQENGIRSGTYAVHNIVGFGEAARIGKENLSKNISHLQALEEKLILLLKKNFGNKIAFNSDSKNKIPGIINVRFIGLHNEILLKKLAPYIAASSGSACSSTEPSHVLKAIGLDLKQIRESVRFSLSPYNALEDLDIFNEL</sequence>
<dbReference type="PANTHER" id="PTHR11601:SF34">
    <property type="entry name" value="CYSTEINE DESULFURASE"/>
    <property type="match status" value="1"/>
</dbReference>
<keyword evidence="9" id="KW-0411">Iron-sulfur</keyword>
<evidence type="ECO:0000313" key="13">
    <source>
        <dbReference type="Proteomes" id="UP000075683"/>
    </source>
</evidence>
<evidence type="ECO:0000256" key="8">
    <source>
        <dbReference type="ARBA" id="ARBA00023004"/>
    </source>
</evidence>
<evidence type="ECO:0000256" key="3">
    <source>
        <dbReference type="ARBA" id="ARBA00012239"/>
    </source>
</evidence>
<evidence type="ECO:0000313" key="12">
    <source>
        <dbReference type="EMBL" id="KYD22011.1"/>
    </source>
</evidence>
<dbReference type="PATRIC" id="fig|301148.3.peg.993"/>
<dbReference type="RefSeq" id="WP_061568181.1">
    <property type="nucleotide sequence ID" value="NZ_LQYT01000015.1"/>
</dbReference>
<name>A0A150MC49_9BACI</name>
<comment type="cofactor">
    <cofactor evidence="1">
        <name>pyridoxal 5'-phosphate</name>
        <dbReference type="ChEBI" id="CHEBI:597326"/>
    </cofactor>
</comment>
<evidence type="ECO:0000256" key="9">
    <source>
        <dbReference type="ARBA" id="ARBA00023014"/>
    </source>
</evidence>
<organism evidence="12 13">
    <name type="scientific">Caldibacillus debilis</name>
    <dbReference type="NCBI Taxonomy" id="301148"/>
    <lineage>
        <taxon>Bacteria</taxon>
        <taxon>Bacillati</taxon>
        <taxon>Bacillota</taxon>
        <taxon>Bacilli</taxon>
        <taxon>Bacillales</taxon>
        <taxon>Bacillaceae</taxon>
        <taxon>Caldibacillus</taxon>
    </lineage>
</organism>
<dbReference type="InterPro" id="IPR015424">
    <property type="entry name" value="PyrdxlP-dep_Trfase"/>
</dbReference>
<keyword evidence="5" id="KW-0001">2Fe-2S</keyword>
<dbReference type="InterPro" id="IPR015421">
    <property type="entry name" value="PyrdxlP-dep_Trfase_major"/>
</dbReference>
<dbReference type="Gene3D" id="3.40.640.10">
    <property type="entry name" value="Type I PLP-dependent aspartate aminotransferase-like (Major domain)"/>
    <property type="match status" value="1"/>
</dbReference>
<dbReference type="Pfam" id="PF00266">
    <property type="entry name" value="Aminotran_5"/>
    <property type="match status" value="1"/>
</dbReference>
<dbReference type="STRING" id="301148.B4135_1516"/>
<keyword evidence="8" id="KW-0408">Iron</keyword>
<dbReference type="AlphaFoldDB" id="A0A150MC49"/>
<dbReference type="SUPFAM" id="SSF53383">
    <property type="entry name" value="PLP-dependent transferases"/>
    <property type="match status" value="1"/>
</dbReference>
<evidence type="ECO:0000256" key="7">
    <source>
        <dbReference type="ARBA" id="ARBA00022898"/>
    </source>
</evidence>
<proteinExistence type="inferred from homology"/>
<dbReference type="OrthoDB" id="9808002at2"/>
<keyword evidence="7" id="KW-0663">Pyridoxal phosphate</keyword>
<dbReference type="EC" id="2.8.1.7" evidence="3"/>
<gene>
    <name evidence="12" type="ORF">B4135_1516</name>
</gene>
<evidence type="ECO:0000256" key="6">
    <source>
        <dbReference type="ARBA" id="ARBA00022723"/>
    </source>
</evidence>
<accession>A0A150MC49</accession>
<dbReference type="Gene3D" id="3.90.1150.10">
    <property type="entry name" value="Aspartate Aminotransferase, domain 1"/>
    <property type="match status" value="1"/>
</dbReference>
<evidence type="ECO:0000259" key="11">
    <source>
        <dbReference type="Pfam" id="PF00266"/>
    </source>
</evidence>
<dbReference type="InterPro" id="IPR016454">
    <property type="entry name" value="Cysteine_dSase"/>
</dbReference>
<dbReference type="Proteomes" id="UP000075683">
    <property type="component" value="Unassembled WGS sequence"/>
</dbReference>
<evidence type="ECO:0000256" key="5">
    <source>
        <dbReference type="ARBA" id="ARBA00022714"/>
    </source>
</evidence>
<evidence type="ECO:0000256" key="10">
    <source>
        <dbReference type="ARBA" id="ARBA00050776"/>
    </source>
</evidence>
<dbReference type="InterPro" id="IPR015422">
    <property type="entry name" value="PyrdxlP-dep_Trfase_small"/>
</dbReference>
<comment type="similarity">
    <text evidence="2">Belongs to the class-V pyridoxal-phosphate-dependent aminotransferase family. NifS/IscS subfamily.</text>
</comment>
<dbReference type="GO" id="GO:0031071">
    <property type="term" value="F:cysteine desulfurase activity"/>
    <property type="evidence" value="ECO:0007669"/>
    <property type="project" value="UniProtKB-EC"/>
</dbReference>
<comment type="caution">
    <text evidence="12">The sequence shown here is derived from an EMBL/GenBank/DDBJ whole genome shotgun (WGS) entry which is preliminary data.</text>
</comment>
<dbReference type="EMBL" id="LQYT01000015">
    <property type="protein sequence ID" value="KYD22011.1"/>
    <property type="molecule type" value="Genomic_DNA"/>
</dbReference>
<keyword evidence="4 12" id="KW-0808">Transferase</keyword>
<comment type="catalytic activity">
    <reaction evidence="10">
        <text>(sulfur carrier)-H + L-cysteine = (sulfur carrier)-SH + L-alanine</text>
        <dbReference type="Rhea" id="RHEA:43892"/>
        <dbReference type="Rhea" id="RHEA-COMP:14737"/>
        <dbReference type="Rhea" id="RHEA-COMP:14739"/>
        <dbReference type="ChEBI" id="CHEBI:29917"/>
        <dbReference type="ChEBI" id="CHEBI:35235"/>
        <dbReference type="ChEBI" id="CHEBI:57972"/>
        <dbReference type="ChEBI" id="CHEBI:64428"/>
        <dbReference type="EC" id="2.8.1.7"/>
    </reaction>
</comment>
<dbReference type="GO" id="GO:0051537">
    <property type="term" value="F:2 iron, 2 sulfur cluster binding"/>
    <property type="evidence" value="ECO:0007669"/>
    <property type="project" value="UniProtKB-KW"/>
</dbReference>